<accession>A0A1G8EIH3</accession>
<keyword evidence="2" id="KW-0472">Membrane</keyword>
<evidence type="ECO:0008006" key="5">
    <source>
        <dbReference type="Google" id="ProtNLM"/>
    </source>
</evidence>
<dbReference type="OrthoDB" id="5124193at2"/>
<name>A0A1G8EIH3_9MICO</name>
<sequence>MTYTPPGQEPQQPSYSTPEQPAYSAPQSSYATPQYGQNQYAGYAQPKPKSDKKTFGLWSMILGLSGLLIPLFINNIAAIALGIVGLIKENSKGMSITGLVSGGIGLLIWAPIVWFVIVPLIVIAAVGASYGVSGY</sequence>
<keyword evidence="4" id="KW-1185">Reference proteome</keyword>
<dbReference type="Proteomes" id="UP000198822">
    <property type="component" value="Chromosome I"/>
</dbReference>
<dbReference type="EMBL" id="LT629695">
    <property type="protein sequence ID" value="SDH69651.1"/>
    <property type="molecule type" value="Genomic_DNA"/>
</dbReference>
<reference evidence="4" key="1">
    <citation type="submission" date="2016-10" db="EMBL/GenBank/DDBJ databases">
        <authorList>
            <person name="Varghese N."/>
            <person name="Submissions S."/>
        </authorList>
    </citation>
    <scope>NUCLEOTIDE SEQUENCE [LARGE SCALE GENOMIC DNA]</scope>
    <source>
        <strain evidence="4">DSM 22002</strain>
    </source>
</reference>
<evidence type="ECO:0000256" key="1">
    <source>
        <dbReference type="SAM" id="MobiDB-lite"/>
    </source>
</evidence>
<evidence type="ECO:0000256" key="2">
    <source>
        <dbReference type="SAM" id="Phobius"/>
    </source>
</evidence>
<feature type="region of interest" description="Disordered" evidence="1">
    <location>
        <begin position="1"/>
        <end position="34"/>
    </location>
</feature>
<feature type="transmembrane region" description="Helical" evidence="2">
    <location>
        <begin position="57"/>
        <end position="87"/>
    </location>
</feature>
<organism evidence="3 4">
    <name type="scientific">Agrococcus jejuensis</name>
    <dbReference type="NCBI Taxonomy" id="399736"/>
    <lineage>
        <taxon>Bacteria</taxon>
        <taxon>Bacillati</taxon>
        <taxon>Actinomycetota</taxon>
        <taxon>Actinomycetes</taxon>
        <taxon>Micrococcales</taxon>
        <taxon>Microbacteriaceae</taxon>
        <taxon>Agrococcus</taxon>
    </lineage>
</organism>
<dbReference type="STRING" id="399736.SAMN04489720_2055"/>
<proteinExistence type="predicted"/>
<gene>
    <name evidence="3" type="ORF">SAMN04489720_2055</name>
</gene>
<protein>
    <recommendedName>
        <fullName evidence="5">DUF4190 domain-containing protein</fullName>
    </recommendedName>
</protein>
<evidence type="ECO:0000313" key="4">
    <source>
        <dbReference type="Proteomes" id="UP000198822"/>
    </source>
</evidence>
<evidence type="ECO:0000313" key="3">
    <source>
        <dbReference type="EMBL" id="SDH69651.1"/>
    </source>
</evidence>
<feature type="transmembrane region" description="Helical" evidence="2">
    <location>
        <begin position="99"/>
        <end position="132"/>
    </location>
</feature>
<feature type="compositionally biased region" description="Polar residues" evidence="1">
    <location>
        <begin position="1"/>
        <end position="32"/>
    </location>
</feature>
<dbReference type="RefSeq" id="WP_092504744.1">
    <property type="nucleotide sequence ID" value="NZ_LT629695.1"/>
</dbReference>
<dbReference type="AlphaFoldDB" id="A0A1G8EIH3"/>
<keyword evidence="2" id="KW-0812">Transmembrane</keyword>
<keyword evidence="2" id="KW-1133">Transmembrane helix</keyword>